<dbReference type="InterPro" id="IPR052924">
    <property type="entry name" value="OsmC/Ohr_hydroprdx_reductase"/>
</dbReference>
<evidence type="ECO:0000313" key="1">
    <source>
        <dbReference type="EMBL" id="MDQ0445468.1"/>
    </source>
</evidence>
<keyword evidence="2" id="KW-1185">Reference proteome</keyword>
<gene>
    <name evidence="1" type="ORF">QO016_004997</name>
</gene>
<protein>
    <submittedName>
        <fullName evidence="1">OsmC-like protein</fullName>
    </submittedName>
</protein>
<dbReference type="SUPFAM" id="SSF82784">
    <property type="entry name" value="OsmC-like"/>
    <property type="match status" value="1"/>
</dbReference>
<evidence type="ECO:0000313" key="2">
    <source>
        <dbReference type="Proteomes" id="UP001236369"/>
    </source>
</evidence>
<name>A0ABU0HUF9_9HYPH</name>
<dbReference type="PANTHER" id="PTHR35368">
    <property type="entry name" value="HYDROPEROXIDE REDUCTASE"/>
    <property type="match status" value="1"/>
</dbReference>
<dbReference type="EMBL" id="JAUSVV010000037">
    <property type="protein sequence ID" value="MDQ0445468.1"/>
    <property type="molecule type" value="Genomic_DNA"/>
</dbReference>
<dbReference type="Pfam" id="PF02566">
    <property type="entry name" value="OsmC"/>
    <property type="match status" value="1"/>
</dbReference>
<proteinExistence type="predicted"/>
<dbReference type="Gene3D" id="3.30.300.20">
    <property type="match status" value="1"/>
</dbReference>
<accession>A0ABU0HUF9</accession>
<reference evidence="1 2" key="1">
    <citation type="submission" date="2023-07" db="EMBL/GenBank/DDBJ databases">
        <title>Genomic Encyclopedia of Type Strains, Phase IV (KMG-IV): sequencing the most valuable type-strain genomes for metagenomic binning, comparative biology and taxonomic classification.</title>
        <authorList>
            <person name="Goeker M."/>
        </authorList>
    </citation>
    <scope>NUCLEOTIDE SEQUENCE [LARGE SCALE GENOMIC DNA]</scope>
    <source>
        <strain evidence="1 2">DSM 19562</strain>
    </source>
</reference>
<organism evidence="1 2">
    <name type="scientific">Methylobacterium persicinum</name>
    <dbReference type="NCBI Taxonomy" id="374426"/>
    <lineage>
        <taxon>Bacteria</taxon>
        <taxon>Pseudomonadati</taxon>
        <taxon>Pseudomonadota</taxon>
        <taxon>Alphaproteobacteria</taxon>
        <taxon>Hyphomicrobiales</taxon>
        <taxon>Methylobacteriaceae</taxon>
        <taxon>Methylobacterium</taxon>
    </lineage>
</organism>
<dbReference type="RefSeq" id="WP_238253009.1">
    <property type="nucleotide sequence ID" value="NZ_BPQX01000066.1"/>
</dbReference>
<dbReference type="PANTHER" id="PTHR35368:SF1">
    <property type="entry name" value="HYDROPEROXIDE REDUCTASE"/>
    <property type="match status" value="1"/>
</dbReference>
<dbReference type="InterPro" id="IPR003718">
    <property type="entry name" value="OsmC/Ohr_fam"/>
</dbReference>
<comment type="caution">
    <text evidence="1">The sequence shown here is derived from an EMBL/GenBank/DDBJ whole genome shotgun (WGS) entry which is preliminary data.</text>
</comment>
<dbReference type="InterPro" id="IPR036102">
    <property type="entry name" value="OsmC/Ohrsf"/>
</dbReference>
<sequence>METWIRPPLRTLRCRTVARGRLQQLNYIRNLPPQQVEEAELETHLSESVAPNASEALLAALGSCLSIGLHANALAQSIPIRSLEIKVEGDLNMTPVWGSDDVQPKIIGFASIRIAVTVDADASRKALAALLEHTVLWLPVASTLHNPVHLDVSLAPPAAALA</sequence>
<dbReference type="InterPro" id="IPR015946">
    <property type="entry name" value="KH_dom-like_a/b"/>
</dbReference>
<dbReference type="Proteomes" id="UP001236369">
    <property type="component" value="Unassembled WGS sequence"/>
</dbReference>